<proteinExistence type="predicted"/>
<dbReference type="EMBL" id="KZ825139">
    <property type="protein sequence ID" value="PYI18903.1"/>
    <property type="molecule type" value="Genomic_DNA"/>
</dbReference>
<dbReference type="GO" id="GO:0008270">
    <property type="term" value="F:zinc ion binding"/>
    <property type="evidence" value="ECO:0007669"/>
    <property type="project" value="UniProtKB-KW"/>
</dbReference>
<keyword evidence="1" id="KW-0863">Zinc-finger</keyword>
<dbReference type="InterPro" id="IPR036875">
    <property type="entry name" value="Znf_CCHC_sf"/>
</dbReference>
<evidence type="ECO:0000259" key="3">
    <source>
        <dbReference type="PROSITE" id="PS50158"/>
    </source>
</evidence>
<keyword evidence="5" id="KW-1185">Reference proteome</keyword>
<dbReference type="GO" id="GO:0003676">
    <property type="term" value="F:nucleic acid binding"/>
    <property type="evidence" value="ECO:0007669"/>
    <property type="project" value="InterPro"/>
</dbReference>
<name>A0A2V5HCJ0_ASPV1</name>
<dbReference type="Proteomes" id="UP000249829">
    <property type="component" value="Unassembled WGS sequence"/>
</dbReference>
<evidence type="ECO:0000256" key="2">
    <source>
        <dbReference type="SAM" id="MobiDB-lite"/>
    </source>
</evidence>
<protein>
    <recommendedName>
        <fullName evidence="3">CCHC-type domain-containing protein</fullName>
    </recommendedName>
</protein>
<dbReference type="PROSITE" id="PS50158">
    <property type="entry name" value="ZF_CCHC"/>
    <property type="match status" value="1"/>
</dbReference>
<feature type="compositionally biased region" description="Basic residues" evidence="2">
    <location>
        <begin position="54"/>
        <end position="65"/>
    </location>
</feature>
<evidence type="ECO:0000313" key="4">
    <source>
        <dbReference type="EMBL" id="PYI18903.1"/>
    </source>
</evidence>
<keyword evidence="1" id="KW-0479">Metal-binding</keyword>
<organism evidence="4 5">
    <name type="scientific">Aspergillus violaceofuscus (strain CBS 115571)</name>
    <dbReference type="NCBI Taxonomy" id="1450538"/>
    <lineage>
        <taxon>Eukaryota</taxon>
        <taxon>Fungi</taxon>
        <taxon>Dikarya</taxon>
        <taxon>Ascomycota</taxon>
        <taxon>Pezizomycotina</taxon>
        <taxon>Eurotiomycetes</taxon>
        <taxon>Eurotiomycetidae</taxon>
        <taxon>Eurotiales</taxon>
        <taxon>Aspergillaceae</taxon>
        <taxon>Aspergillus</taxon>
    </lineage>
</organism>
<feature type="compositionally biased region" description="Basic and acidic residues" evidence="2">
    <location>
        <begin position="66"/>
        <end position="94"/>
    </location>
</feature>
<accession>A0A2V5HCJ0</accession>
<dbReference type="InterPro" id="IPR001878">
    <property type="entry name" value="Znf_CCHC"/>
</dbReference>
<dbReference type="Gene3D" id="4.10.60.10">
    <property type="entry name" value="Zinc finger, CCHC-type"/>
    <property type="match status" value="1"/>
</dbReference>
<evidence type="ECO:0000313" key="5">
    <source>
        <dbReference type="Proteomes" id="UP000249829"/>
    </source>
</evidence>
<feature type="region of interest" description="Disordered" evidence="2">
    <location>
        <begin position="54"/>
        <end position="103"/>
    </location>
</feature>
<evidence type="ECO:0000256" key="1">
    <source>
        <dbReference type="PROSITE-ProRule" id="PRU00047"/>
    </source>
</evidence>
<keyword evidence="1" id="KW-0862">Zinc</keyword>
<sequence>MVSQPVRSDHLTKHGEKECGRCRELGHFSKDCPRKVFYKGLMELGRQALKRERKQRYEYRKKKEKEHREKNMKQDEKQEKKKEKHKEEEREKNVKRQKTNKSN</sequence>
<gene>
    <name evidence="4" type="ORF">BO99DRAFT_433073</name>
</gene>
<feature type="domain" description="CCHC-type" evidence="3">
    <location>
        <begin position="19"/>
        <end position="34"/>
    </location>
</feature>
<dbReference type="SUPFAM" id="SSF57756">
    <property type="entry name" value="Retrovirus zinc finger-like domains"/>
    <property type="match status" value="1"/>
</dbReference>
<dbReference type="AlphaFoldDB" id="A0A2V5HCJ0"/>
<reference evidence="4 5" key="1">
    <citation type="submission" date="2018-02" db="EMBL/GenBank/DDBJ databases">
        <title>The genomes of Aspergillus section Nigri reveals drivers in fungal speciation.</title>
        <authorList>
            <consortium name="DOE Joint Genome Institute"/>
            <person name="Vesth T.C."/>
            <person name="Nybo J."/>
            <person name="Theobald S."/>
            <person name="Brandl J."/>
            <person name="Frisvad J.C."/>
            <person name="Nielsen K.F."/>
            <person name="Lyhne E.K."/>
            <person name="Kogle M.E."/>
            <person name="Kuo A."/>
            <person name="Riley R."/>
            <person name="Clum A."/>
            <person name="Nolan M."/>
            <person name="Lipzen A."/>
            <person name="Salamov A."/>
            <person name="Henrissat B."/>
            <person name="Wiebenga A."/>
            <person name="De vries R.P."/>
            <person name="Grigoriev I.V."/>
            <person name="Mortensen U.H."/>
            <person name="Andersen M.R."/>
            <person name="Baker S.E."/>
        </authorList>
    </citation>
    <scope>NUCLEOTIDE SEQUENCE [LARGE SCALE GENOMIC DNA]</scope>
    <source>
        <strain evidence="4 5">CBS 115571</strain>
    </source>
</reference>
<dbReference type="Pfam" id="PF00098">
    <property type="entry name" value="zf-CCHC"/>
    <property type="match status" value="1"/>
</dbReference>